<evidence type="ECO:0000313" key="3">
    <source>
        <dbReference type="EMBL" id="KUM49720.1"/>
    </source>
</evidence>
<dbReference type="AlphaFoldDB" id="A0A101M2C3"/>
<sequence length="120" mass="13970">MILAEPRREEHLEEPRVHAVTQGGVRTGLDADRILKGKRIKAVPMPPKFYAARQKQFLRDAVESLRNAPERQEDRCPCRERAPQLEDQISTFLKCCINILRDPQVSNRLIELLTKWLVRT</sequence>
<name>A0A101M2C3_PICGL</name>
<comment type="caution">
    <text evidence="3">The sequence shown here is derived from an EMBL/GenBank/DDBJ whole genome shotgun (WGS) entry which is preliminary data.</text>
</comment>
<dbReference type="EMBL" id="LKAM01000002">
    <property type="protein sequence ID" value="KUM49720.1"/>
    <property type="molecule type" value="Genomic_DNA"/>
</dbReference>
<gene>
    <name evidence="3" type="ORF">ABT39_MTgene2947</name>
    <name evidence="2" type="ORF">ABT39_MTgene4090</name>
    <name evidence="1" type="ORF">ABT39_MTgene6231</name>
</gene>
<geneLocation type="mitochondrion" evidence="3"/>
<dbReference type="EMBL" id="LKAM01000008">
    <property type="protein sequence ID" value="KUM47225.1"/>
    <property type="molecule type" value="Genomic_DNA"/>
</dbReference>
<organism evidence="3">
    <name type="scientific">Picea glauca</name>
    <name type="common">White spruce</name>
    <name type="synonym">Pinus glauca</name>
    <dbReference type="NCBI Taxonomy" id="3330"/>
    <lineage>
        <taxon>Eukaryota</taxon>
        <taxon>Viridiplantae</taxon>
        <taxon>Streptophyta</taxon>
        <taxon>Embryophyta</taxon>
        <taxon>Tracheophyta</taxon>
        <taxon>Spermatophyta</taxon>
        <taxon>Pinopsida</taxon>
        <taxon>Pinidae</taxon>
        <taxon>Conifers I</taxon>
        <taxon>Pinales</taxon>
        <taxon>Pinaceae</taxon>
        <taxon>Picea</taxon>
    </lineage>
</organism>
<proteinExistence type="predicted"/>
<evidence type="ECO:0000313" key="1">
    <source>
        <dbReference type="EMBL" id="KUM47225.1"/>
    </source>
</evidence>
<keyword evidence="3" id="KW-0496">Mitochondrion</keyword>
<accession>A0A101M2C3</accession>
<evidence type="ECO:0000313" key="2">
    <source>
        <dbReference type="EMBL" id="KUM48754.1"/>
    </source>
</evidence>
<dbReference type="EMBL" id="LKAM01000004">
    <property type="protein sequence ID" value="KUM48754.1"/>
    <property type="molecule type" value="Genomic_DNA"/>
</dbReference>
<reference evidence="3" key="1">
    <citation type="journal article" date="2015" name="Genome Biol. Evol.">
        <title>Organellar Genomes of White Spruce (Picea glauca): Assembly and Annotation.</title>
        <authorList>
            <person name="Jackman S.D."/>
            <person name="Warren R.L."/>
            <person name="Gibb E.A."/>
            <person name="Vandervalk B.P."/>
            <person name="Mohamadi H."/>
            <person name="Chu J."/>
            <person name="Raymond A."/>
            <person name="Pleasance S."/>
            <person name="Coope R."/>
            <person name="Wildung M.R."/>
            <person name="Ritland C.E."/>
            <person name="Bousquet J."/>
            <person name="Jones S.J."/>
            <person name="Bohlmann J."/>
            <person name="Birol I."/>
        </authorList>
    </citation>
    <scope>NUCLEOTIDE SEQUENCE [LARGE SCALE GENOMIC DNA]</scope>
    <source>
        <tissue evidence="3">Flushing bud</tissue>
    </source>
</reference>
<protein>
    <submittedName>
        <fullName evidence="3">Uncharacterized protein</fullName>
    </submittedName>
</protein>